<protein>
    <submittedName>
        <fullName evidence="1">Uncharacterized protein</fullName>
    </submittedName>
</protein>
<evidence type="ECO:0000313" key="2">
    <source>
        <dbReference type="Proteomes" id="UP001195483"/>
    </source>
</evidence>
<sequence>MAGPCEVPKSSIQAIFDPKGKRKTYKLVLSPDRLSQPQNVIYLVKPRFQKDDTPCLPAYKQVYKIRTISQTASKEMNS</sequence>
<reference evidence="1" key="2">
    <citation type="journal article" date="2021" name="Genome Biol. Evol.">
        <title>Developing a high-quality reference genome for a parasitic bivalve with doubly uniparental inheritance (Bivalvia: Unionida).</title>
        <authorList>
            <person name="Smith C.H."/>
        </authorList>
    </citation>
    <scope>NUCLEOTIDE SEQUENCE</scope>
    <source>
        <strain evidence="1">CHS0354</strain>
        <tissue evidence="1">Mantle</tissue>
    </source>
</reference>
<reference evidence="1" key="3">
    <citation type="submission" date="2023-05" db="EMBL/GenBank/DDBJ databases">
        <authorList>
            <person name="Smith C.H."/>
        </authorList>
    </citation>
    <scope>NUCLEOTIDE SEQUENCE</scope>
    <source>
        <strain evidence="1">CHS0354</strain>
        <tissue evidence="1">Mantle</tissue>
    </source>
</reference>
<gene>
    <name evidence="1" type="ORF">CHS0354_033308</name>
</gene>
<dbReference type="Proteomes" id="UP001195483">
    <property type="component" value="Unassembled WGS sequence"/>
</dbReference>
<dbReference type="AlphaFoldDB" id="A0AAE0RTA2"/>
<keyword evidence="2" id="KW-1185">Reference proteome</keyword>
<proteinExistence type="predicted"/>
<comment type="caution">
    <text evidence="1">The sequence shown here is derived from an EMBL/GenBank/DDBJ whole genome shotgun (WGS) entry which is preliminary data.</text>
</comment>
<dbReference type="EMBL" id="JAEAOA010001954">
    <property type="protein sequence ID" value="KAK3579237.1"/>
    <property type="molecule type" value="Genomic_DNA"/>
</dbReference>
<evidence type="ECO:0000313" key="1">
    <source>
        <dbReference type="EMBL" id="KAK3579237.1"/>
    </source>
</evidence>
<reference evidence="1" key="1">
    <citation type="journal article" date="2021" name="Genome Biol. Evol.">
        <title>A High-Quality Reference Genome for a Parasitic Bivalve with Doubly Uniparental Inheritance (Bivalvia: Unionida).</title>
        <authorList>
            <person name="Smith C.H."/>
        </authorList>
    </citation>
    <scope>NUCLEOTIDE SEQUENCE</scope>
    <source>
        <strain evidence="1">CHS0354</strain>
    </source>
</reference>
<organism evidence="1 2">
    <name type="scientific">Potamilus streckersoni</name>
    <dbReference type="NCBI Taxonomy" id="2493646"/>
    <lineage>
        <taxon>Eukaryota</taxon>
        <taxon>Metazoa</taxon>
        <taxon>Spiralia</taxon>
        <taxon>Lophotrochozoa</taxon>
        <taxon>Mollusca</taxon>
        <taxon>Bivalvia</taxon>
        <taxon>Autobranchia</taxon>
        <taxon>Heteroconchia</taxon>
        <taxon>Palaeoheterodonta</taxon>
        <taxon>Unionida</taxon>
        <taxon>Unionoidea</taxon>
        <taxon>Unionidae</taxon>
        <taxon>Ambleminae</taxon>
        <taxon>Lampsilini</taxon>
        <taxon>Potamilus</taxon>
    </lineage>
</organism>
<accession>A0AAE0RTA2</accession>
<name>A0AAE0RTA2_9BIVA</name>